<dbReference type="Gene3D" id="3.90.226.10">
    <property type="entry name" value="2-enoyl-CoA Hydratase, Chain A, domain 1"/>
    <property type="match status" value="1"/>
</dbReference>
<evidence type="ECO:0000256" key="2">
    <source>
        <dbReference type="ARBA" id="ARBA00023239"/>
    </source>
</evidence>
<dbReference type="InterPro" id="IPR018376">
    <property type="entry name" value="Enoyl-CoA_hyd/isom_CS"/>
</dbReference>
<dbReference type="Proteomes" id="UP000680866">
    <property type="component" value="Chromosome"/>
</dbReference>
<evidence type="ECO:0000256" key="1">
    <source>
        <dbReference type="ARBA" id="ARBA00005254"/>
    </source>
</evidence>
<evidence type="ECO:0000313" key="6">
    <source>
        <dbReference type="Proteomes" id="UP000680866"/>
    </source>
</evidence>
<dbReference type="SUPFAM" id="SSF52096">
    <property type="entry name" value="ClpP/crotonase"/>
    <property type="match status" value="1"/>
</dbReference>
<evidence type="ECO:0000256" key="3">
    <source>
        <dbReference type="RuleBase" id="RU003707"/>
    </source>
</evidence>
<dbReference type="Gene3D" id="1.10.12.10">
    <property type="entry name" value="Lyase 2-enoyl-coa Hydratase, Chain A, domain 2"/>
    <property type="match status" value="1"/>
</dbReference>
<dbReference type="PROSITE" id="PS00166">
    <property type="entry name" value="ENOYL_COA_HYDRATASE"/>
    <property type="match status" value="1"/>
</dbReference>
<keyword evidence="2" id="KW-0456">Lyase</keyword>
<dbReference type="CDD" id="cd06558">
    <property type="entry name" value="crotonase-like"/>
    <property type="match status" value="1"/>
</dbReference>
<dbReference type="PANTHER" id="PTHR11941">
    <property type="entry name" value="ENOYL-COA HYDRATASE-RELATED"/>
    <property type="match status" value="1"/>
</dbReference>
<evidence type="ECO:0000313" key="5">
    <source>
        <dbReference type="EMBL" id="BCJ66616.1"/>
    </source>
</evidence>
<dbReference type="InterPro" id="IPR029045">
    <property type="entry name" value="ClpP/crotonase-like_dom_sf"/>
</dbReference>
<dbReference type="InterPro" id="IPR001753">
    <property type="entry name" value="Enoyl-CoA_hydra/iso"/>
</dbReference>
<dbReference type="GO" id="GO:0016829">
    <property type="term" value="F:lyase activity"/>
    <property type="evidence" value="ECO:0007669"/>
    <property type="project" value="UniProtKB-KW"/>
</dbReference>
<keyword evidence="6" id="KW-1185">Reference proteome</keyword>
<accession>A0A810MZN0</accession>
<protein>
    <recommendedName>
        <fullName evidence="7">Enoyl-CoA hydratase</fullName>
    </recommendedName>
</protein>
<organism evidence="5 6">
    <name type="scientific">Polymorphospora rubra</name>
    <dbReference type="NCBI Taxonomy" id="338584"/>
    <lineage>
        <taxon>Bacteria</taxon>
        <taxon>Bacillati</taxon>
        <taxon>Actinomycetota</taxon>
        <taxon>Actinomycetes</taxon>
        <taxon>Micromonosporales</taxon>
        <taxon>Micromonosporaceae</taxon>
        <taxon>Polymorphospora</taxon>
    </lineage>
</organism>
<sequence length="205" mass="21426">MVVAENNLATFPKPTIAEIRGHCVGGGCQLAVACDLRIAAEGTRFGVPPARLGVVYPLPTTRRLVELVGPAAAKYLLYSAELVDTAHAARIGLVDEVVPADQLADRVRTLAATLADRSLLTQSAAKEYVALASAARYDGGTDPGAGADRVAYWEREMRTAGDLTEGVAAFHERRPPVFSWSPHDADRAPGAPGRTSGGPGQTPAG</sequence>
<feature type="compositionally biased region" description="Gly residues" evidence="4">
    <location>
        <begin position="195"/>
        <end position="205"/>
    </location>
</feature>
<dbReference type="EMBL" id="AP023359">
    <property type="protein sequence ID" value="BCJ66616.1"/>
    <property type="molecule type" value="Genomic_DNA"/>
</dbReference>
<gene>
    <name evidence="5" type="ORF">Prubr_36370</name>
</gene>
<dbReference type="Pfam" id="PF00378">
    <property type="entry name" value="ECH_1"/>
    <property type="match status" value="1"/>
</dbReference>
<dbReference type="KEGG" id="pry:Prubr_36370"/>
<name>A0A810MZN0_9ACTN</name>
<dbReference type="AlphaFoldDB" id="A0A810MZN0"/>
<dbReference type="PANTHER" id="PTHR11941:SF127">
    <property type="entry name" value="ENOYL-COA HYDRATASE ECHA18 (ENOYL HYDRASE) (UNSATURATED ACYL-COA HYDRATASE) (CROTONASE)-RELATED"/>
    <property type="match status" value="1"/>
</dbReference>
<reference evidence="5" key="1">
    <citation type="submission" date="2020-08" db="EMBL/GenBank/DDBJ databases">
        <title>Whole genome shotgun sequence of Polymorphospora rubra NBRC 101157.</title>
        <authorList>
            <person name="Komaki H."/>
            <person name="Tamura T."/>
        </authorList>
    </citation>
    <scope>NUCLEOTIDE SEQUENCE</scope>
    <source>
        <strain evidence="5">NBRC 101157</strain>
    </source>
</reference>
<feature type="region of interest" description="Disordered" evidence="4">
    <location>
        <begin position="174"/>
        <end position="205"/>
    </location>
</feature>
<evidence type="ECO:0008006" key="7">
    <source>
        <dbReference type="Google" id="ProtNLM"/>
    </source>
</evidence>
<dbReference type="InterPro" id="IPR014748">
    <property type="entry name" value="Enoyl-CoA_hydra_C"/>
</dbReference>
<comment type="similarity">
    <text evidence="1 3">Belongs to the enoyl-CoA hydratase/isomerase family.</text>
</comment>
<dbReference type="GO" id="GO:0006635">
    <property type="term" value="P:fatty acid beta-oxidation"/>
    <property type="evidence" value="ECO:0007669"/>
    <property type="project" value="TreeGrafter"/>
</dbReference>
<proteinExistence type="inferred from homology"/>
<evidence type="ECO:0000256" key="4">
    <source>
        <dbReference type="SAM" id="MobiDB-lite"/>
    </source>
</evidence>